<gene>
    <name evidence="1" type="ORF">BTMF_LOCUS15363</name>
</gene>
<evidence type="ECO:0000313" key="2">
    <source>
        <dbReference type="Proteomes" id="UP000280834"/>
    </source>
</evidence>
<dbReference type="AlphaFoldDB" id="A0A0R3RBH7"/>
<dbReference type="EMBL" id="UZAG01022465">
    <property type="protein sequence ID" value="VDO53719.1"/>
    <property type="molecule type" value="Genomic_DNA"/>
</dbReference>
<name>A0A0R3RBH7_9BILA</name>
<organism evidence="3">
    <name type="scientific">Brugia timori</name>
    <dbReference type="NCBI Taxonomy" id="42155"/>
    <lineage>
        <taxon>Eukaryota</taxon>
        <taxon>Metazoa</taxon>
        <taxon>Ecdysozoa</taxon>
        <taxon>Nematoda</taxon>
        <taxon>Chromadorea</taxon>
        <taxon>Rhabditida</taxon>
        <taxon>Spirurina</taxon>
        <taxon>Spiruromorpha</taxon>
        <taxon>Filarioidea</taxon>
        <taxon>Onchocercidae</taxon>
        <taxon>Brugia</taxon>
    </lineage>
</organism>
<proteinExistence type="predicted"/>
<accession>A0A0R3RBH7</accession>
<protein>
    <submittedName>
        <fullName evidence="3">Neuropeptide-Like Protein</fullName>
    </submittedName>
</protein>
<reference evidence="1 2" key="2">
    <citation type="submission" date="2018-11" db="EMBL/GenBank/DDBJ databases">
        <authorList>
            <consortium name="Pathogen Informatics"/>
        </authorList>
    </citation>
    <scope>NUCLEOTIDE SEQUENCE [LARGE SCALE GENOMIC DNA]</scope>
</reference>
<reference evidence="3" key="1">
    <citation type="submission" date="2017-02" db="UniProtKB">
        <authorList>
            <consortium name="WormBaseParasite"/>
        </authorList>
    </citation>
    <scope>IDENTIFICATION</scope>
</reference>
<dbReference type="WBParaSite" id="BTMF_0001739601-mRNA-1">
    <property type="protein sequence ID" value="BTMF_0001739601-mRNA-1"/>
    <property type="gene ID" value="BTMF_0001739601"/>
</dbReference>
<evidence type="ECO:0000313" key="3">
    <source>
        <dbReference type="WBParaSite" id="BTMF_0001739601-mRNA-1"/>
    </source>
</evidence>
<evidence type="ECO:0000313" key="1">
    <source>
        <dbReference type="EMBL" id="VDO53719.1"/>
    </source>
</evidence>
<dbReference type="Proteomes" id="UP000280834">
    <property type="component" value="Unassembled WGS sequence"/>
</dbReference>
<sequence>MQLCLINLAWPRYESRGGGRLLRNLPGPMGFRGGRFGYGPMRMPRGTPRFMYGRIMKRGFAQRRPFEVRSYQLFSLENY</sequence>
<keyword evidence="2" id="KW-1185">Reference proteome</keyword>